<reference evidence="2 3" key="1">
    <citation type="submission" date="2020-06" db="EMBL/GenBank/DDBJ databases">
        <authorList>
            <person name="Li R."/>
            <person name="Bekaert M."/>
        </authorList>
    </citation>
    <scope>NUCLEOTIDE SEQUENCE [LARGE SCALE GENOMIC DNA]</scope>
    <source>
        <strain evidence="3">wild</strain>
    </source>
</reference>
<evidence type="ECO:0000313" key="3">
    <source>
        <dbReference type="Proteomes" id="UP000507470"/>
    </source>
</evidence>
<dbReference type="EMBL" id="CACVKT020009700">
    <property type="protein sequence ID" value="CAC5422773.1"/>
    <property type="molecule type" value="Genomic_DNA"/>
</dbReference>
<protein>
    <recommendedName>
        <fullName evidence="4">Mab-21-like nucleotidyltransferase domain-containing protein</fullName>
    </recommendedName>
</protein>
<sequence>MSQPMENDDSVKDTSKLSKLIDDTVSIVQIQVGEHAINREIEMKVKDVVKEVLLYTKKKDFRFKSSEIISVGSYKEKTKILATDEFDFLVVIDELSKPGAISIVKDDAPPGFAYIEVNDKKLTAKWWCVDKRLRQFQYPSKFSNVPKSFSETMLASISEIAKRQNVKLYIDNNCILRVETKEKTDRTGVTFKSVGDTFLHQASIQTPNFILSLVVNGHPVTVDICPAIRYNNVKEVYSMRDCDYPELADRVFKKGSILFVNQYFDGFSSLKQGLFKITFTETEVDFVHNMTKHHKNIYMFLKLLNRHFQSLLYNPFPSYVLKIACIQHSLTCESITIAVCLKHIVEILSLYTKNNFISSPFIKTYNIQKRAILEINENILSILKDMTSDSTDITCFNRSDIDKLQSNKQLMSLYGMERQYKHRHVDPTEKCVFCKKNHLNITPDADIHVQLAASTFP</sequence>
<keyword evidence="3" id="KW-1185">Reference proteome</keyword>
<evidence type="ECO:0008006" key="4">
    <source>
        <dbReference type="Google" id="ProtNLM"/>
    </source>
</evidence>
<evidence type="ECO:0000256" key="1">
    <source>
        <dbReference type="ARBA" id="ARBA00008307"/>
    </source>
</evidence>
<dbReference type="Gene3D" id="3.30.460.90">
    <property type="match status" value="1"/>
</dbReference>
<organism evidence="2 3">
    <name type="scientific">Mytilus coruscus</name>
    <name type="common">Sea mussel</name>
    <dbReference type="NCBI Taxonomy" id="42192"/>
    <lineage>
        <taxon>Eukaryota</taxon>
        <taxon>Metazoa</taxon>
        <taxon>Spiralia</taxon>
        <taxon>Lophotrochozoa</taxon>
        <taxon>Mollusca</taxon>
        <taxon>Bivalvia</taxon>
        <taxon>Autobranchia</taxon>
        <taxon>Pteriomorphia</taxon>
        <taxon>Mytilida</taxon>
        <taxon>Mytiloidea</taxon>
        <taxon>Mytilidae</taxon>
        <taxon>Mytilinae</taxon>
        <taxon>Mytilus</taxon>
    </lineage>
</organism>
<proteinExistence type="inferred from homology"/>
<gene>
    <name evidence="2" type="ORF">MCOR_54801</name>
</gene>
<dbReference type="AlphaFoldDB" id="A0A6J8ESA5"/>
<evidence type="ECO:0000313" key="2">
    <source>
        <dbReference type="EMBL" id="CAC5422773.1"/>
    </source>
</evidence>
<dbReference type="PANTHER" id="PTHR10656">
    <property type="entry name" value="CELL FATE DETERMINING PROTEIN MAB21-RELATED"/>
    <property type="match status" value="1"/>
</dbReference>
<dbReference type="OrthoDB" id="6160490at2759"/>
<comment type="similarity">
    <text evidence="1">Belongs to the mab-21 family.</text>
</comment>
<accession>A0A6J8ESA5</accession>
<name>A0A6J8ESA5_MYTCO</name>
<dbReference type="Proteomes" id="UP000507470">
    <property type="component" value="Unassembled WGS sequence"/>
</dbReference>
<dbReference type="PANTHER" id="PTHR10656:SF42">
    <property type="entry name" value="CYCLIC GMP-AMP SYNTHASE-LIKE PROTEIN-RELATED"/>
    <property type="match status" value="1"/>
</dbReference>